<organism evidence="2 3">
    <name type="scientific">Neobacillus mesonae</name>
    <dbReference type="NCBI Taxonomy" id="1193713"/>
    <lineage>
        <taxon>Bacteria</taxon>
        <taxon>Bacillati</taxon>
        <taxon>Bacillota</taxon>
        <taxon>Bacilli</taxon>
        <taxon>Bacillales</taxon>
        <taxon>Bacillaceae</taxon>
        <taxon>Neobacillus</taxon>
    </lineage>
</organism>
<dbReference type="EMBL" id="CP022572">
    <property type="protein sequence ID" value="AZU60578.1"/>
    <property type="molecule type" value="Genomic_DNA"/>
</dbReference>
<keyword evidence="1" id="KW-0812">Transmembrane</keyword>
<accession>A0A3Q9QQ34</accession>
<dbReference type="RefSeq" id="WP_350268367.1">
    <property type="nucleotide sequence ID" value="NZ_CP022572.1"/>
</dbReference>
<feature type="transmembrane region" description="Helical" evidence="1">
    <location>
        <begin position="98"/>
        <end position="115"/>
    </location>
</feature>
<protein>
    <submittedName>
        <fullName evidence="2">Uncharacterized protein</fullName>
    </submittedName>
</protein>
<name>A0A3Q9QQ34_9BACI</name>
<keyword evidence="1" id="KW-1133">Transmembrane helix</keyword>
<reference evidence="2 3" key="1">
    <citation type="submission" date="2017-07" db="EMBL/GenBank/DDBJ databases">
        <title>The complete genome sequence of Bacillus mesonae strain H20-5, an efficient strain improving plant abiotic stress resistance.</title>
        <authorList>
            <person name="Kim S.Y."/>
            <person name="Song H."/>
            <person name="Sang M.K."/>
            <person name="Weon H.-Y."/>
            <person name="Song J."/>
        </authorList>
    </citation>
    <scope>NUCLEOTIDE SEQUENCE [LARGE SCALE GENOMIC DNA]</scope>
    <source>
        <strain evidence="2 3">H20-5</strain>
    </source>
</reference>
<dbReference type="Proteomes" id="UP000282892">
    <property type="component" value="Chromosome"/>
</dbReference>
<dbReference type="NCBIfam" id="NF041644">
    <property type="entry name" value="CBO0543_fam"/>
    <property type="match status" value="1"/>
</dbReference>
<keyword evidence="3" id="KW-1185">Reference proteome</keyword>
<dbReference type="KEGG" id="nmk:CHR53_04460"/>
<proteinExistence type="predicted"/>
<gene>
    <name evidence="2" type="ORF">CHR53_04460</name>
</gene>
<sequence length="203" mass="24677">MRKKRIIRNRHCVLVLSVIVITILKGSWREVPKYYKNMVYVSLINALYYLLCRRHLVWEFIPNGVNWLAIRIVHTVIVTPLIVLVFLSKMPNTLFKQFIYFVRWFIISSAVEYFIHKKHLILYAHGWNVFWSGILYVKMFLYSHLFTKRPILSLFLSLCSTVYFIIKFKVPLKIMHFSRFFQPLVDLYYYTFLNELFTRKKFL</sequence>
<feature type="transmembrane region" description="Helical" evidence="1">
    <location>
        <begin position="151"/>
        <end position="170"/>
    </location>
</feature>
<dbReference type="InterPro" id="IPR048147">
    <property type="entry name" value="CBO0543-like"/>
</dbReference>
<feature type="transmembrane region" description="Helical" evidence="1">
    <location>
        <begin position="127"/>
        <end position="145"/>
    </location>
</feature>
<feature type="transmembrane region" description="Helical" evidence="1">
    <location>
        <begin position="64"/>
        <end position="86"/>
    </location>
</feature>
<keyword evidence="1" id="KW-0472">Membrane</keyword>
<evidence type="ECO:0000313" key="3">
    <source>
        <dbReference type="Proteomes" id="UP000282892"/>
    </source>
</evidence>
<feature type="transmembrane region" description="Helical" evidence="1">
    <location>
        <begin position="34"/>
        <end position="52"/>
    </location>
</feature>
<evidence type="ECO:0000256" key="1">
    <source>
        <dbReference type="SAM" id="Phobius"/>
    </source>
</evidence>
<dbReference type="AlphaFoldDB" id="A0A3Q9QQ34"/>
<evidence type="ECO:0000313" key="2">
    <source>
        <dbReference type="EMBL" id="AZU60578.1"/>
    </source>
</evidence>